<feature type="transmembrane region" description="Helical" evidence="8">
    <location>
        <begin position="241"/>
        <end position="261"/>
    </location>
</feature>
<keyword evidence="5" id="KW-0769">Symport</keyword>
<dbReference type="AlphaFoldDB" id="A0A176NQ07"/>
<protein>
    <submittedName>
        <fullName evidence="10">MFS transporter</fullName>
    </submittedName>
</protein>
<dbReference type="PANTHER" id="PTHR43528:SF1">
    <property type="entry name" value="ALPHA-KETOGLUTARATE PERMEASE"/>
    <property type="match status" value="1"/>
</dbReference>
<dbReference type="PROSITE" id="PS00217">
    <property type="entry name" value="SUGAR_TRANSPORT_2"/>
    <property type="match status" value="1"/>
</dbReference>
<dbReference type="OrthoDB" id="3690818at2"/>
<keyword evidence="4 8" id="KW-0812">Transmembrane</keyword>
<keyword evidence="6 8" id="KW-1133">Transmembrane helix</keyword>
<accession>A0A176NQ07</accession>
<feature type="transmembrane region" description="Helical" evidence="8">
    <location>
        <begin position="334"/>
        <end position="353"/>
    </location>
</feature>
<keyword evidence="3" id="KW-1003">Cell membrane</keyword>
<evidence type="ECO:0000256" key="7">
    <source>
        <dbReference type="ARBA" id="ARBA00023136"/>
    </source>
</evidence>
<dbReference type="RefSeq" id="WP_053125425.1">
    <property type="nucleotide sequence ID" value="NZ_CP022201.1"/>
</dbReference>
<dbReference type="GeneID" id="301221596"/>
<dbReference type="Pfam" id="PF00083">
    <property type="entry name" value="Sugar_tr"/>
    <property type="match status" value="1"/>
</dbReference>
<feature type="transmembrane region" description="Helical" evidence="8">
    <location>
        <begin position="120"/>
        <end position="143"/>
    </location>
</feature>
<evidence type="ECO:0000256" key="8">
    <source>
        <dbReference type="SAM" id="Phobius"/>
    </source>
</evidence>
<feature type="transmembrane region" description="Helical" evidence="8">
    <location>
        <begin position="281"/>
        <end position="300"/>
    </location>
</feature>
<dbReference type="InterPro" id="IPR005829">
    <property type="entry name" value="Sugar_transporter_CS"/>
</dbReference>
<gene>
    <name evidence="10" type="ORF">CEQ51_04670</name>
</gene>
<feature type="transmembrane region" description="Helical" evidence="8">
    <location>
        <begin position="401"/>
        <end position="422"/>
    </location>
</feature>
<keyword evidence="11" id="KW-1185">Reference proteome</keyword>
<dbReference type="GO" id="GO:0005886">
    <property type="term" value="C:plasma membrane"/>
    <property type="evidence" value="ECO:0007669"/>
    <property type="project" value="UniProtKB-SubCell"/>
</dbReference>
<organism evidence="10 11">
    <name type="scientific">Pseudomonas thivervalensis</name>
    <dbReference type="NCBI Taxonomy" id="86265"/>
    <lineage>
        <taxon>Bacteria</taxon>
        <taxon>Pseudomonadati</taxon>
        <taxon>Pseudomonadota</taxon>
        <taxon>Gammaproteobacteria</taxon>
        <taxon>Pseudomonadales</taxon>
        <taxon>Pseudomonadaceae</taxon>
        <taxon>Pseudomonas</taxon>
    </lineage>
</organism>
<dbReference type="PANTHER" id="PTHR43528">
    <property type="entry name" value="ALPHA-KETOGLUTARATE PERMEASE"/>
    <property type="match status" value="1"/>
</dbReference>
<evidence type="ECO:0000256" key="1">
    <source>
        <dbReference type="ARBA" id="ARBA00004651"/>
    </source>
</evidence>
<dbReference type="InterPro" id="IPR051084">
    <property type="entry name" value="H+-coupled_symporters"/>
</dbReference>
<evidence type="ECO:0000259" key="9">
    <source>
        <dbReference type="PROSITE" id="PS50850"/>
    </source>
</evidence>
<reference evidence="11" key="1">
    <citation type="journal article" date="2021" name="Front. Microbiol.">
        <title>Genomic Analysis of the 1-Aminocyclopropane-1-Carboxylate Deaminase-Producing Pseudomonas thivervalensis SC5 Reveals Its Multifaceted Roles in Soil and in Beneficial Interactions With Plants.</title>
        <authorList>
            <person name="Nascimento F.X."/>
            <person name="Uron P."/>
            <person name="Glick B.R."/>
            <person name="Giachini A."/>
            <person name="Rossi M.J."/>
        </authorList>
    </citation>
    <scope>NUCLEOTIDE SEQUENCE [LARGE SCALE GENOMIC DNA]</scope>
    <source>
        <strain evidence="11">PLM3</strain>
    </source>
</reference>
<dbReference type="InterPro" id="IPR020846">
    <property type="entry name" value="MFS_dom"/>
</dbReference>
<feature type="transmembrane region" description="Helical" evidence="8">
    <location>
        <begin position="54"/>
        <end position="77"/>
    </location>
</feature>
<evidence type="ECO:0000256" key="5">
    <source>
        <dbReference type="ARBA" id="ARBA00022847"/>
    </source>
</evidence>
<proteinExistence type="predicted"/>
<sequence length="441" mass="46767">MSATALDSQGQGRERRKLVLAVSVGAALEWFDFTLFAIFALQIAAAFFPASDPLMSLLASYLALAVGFVARPLGALLMGRYADRQGRKAALTLSIMLMGAGTLIIAVCPTYAAIGWWAPLSIVVARILQGVAAGGEIGGALAYLVETAPADRRALFASSQQVAQAGSFLLCGLSASLLSNTLTPAQLDEWGWRVPYVFGLLVVVAGLKIRRSLEESEPLRRFLENQDKQAMAGKGPGLRPYLPNLVMGVLIVVLWTVATQLINFMPTYASMVLELPRNKAYLGLVLVGLITLLCPLTALLSDRIGRYTVMLIGSVGVALCAYPGFIWLNNSPSLQTLISFQCGLAVLMVLYTGPASAALAELFPVQVRALGVSLAYALSVTLFGSATPSLITLIYRQSGDALAAAHWLFAAACLSAIPLAWVSLSKYRASATPALAAEHDT</sequence>
<evidence type="ECO:0000256" key="2">
    <source>
        <dbReference type="ARBA" id="ARBA00022448"/>
    </source>
</evidence>
<dbReference type="InterPro" id="IPR036259">
    <property type="entry name" value="MFS_trans_sf"/>
</dbReference>
<evidence type="ECO:0000256" key="6">
    <source>
        <dbReference type="ARBA" id="ARBA00022989"/>
    </source>
</evidence>
<dbReference type="EMBL" id="CP022202">
    <property type="protein sequence ID" value="AXA59389.1"/>
    <property type="molecule type" value="Genomic_DNA"/>
</dbReference>
<feature type="transmembrane region" description="Helical" evidence="8">
    <location>
        <begin position="374"/>
        <end position="395"/>
    </location>
</feature>
<dbReference type="KEGG" id="pthv:CE140_05360"/>
<feature type="transmembrane region" description="Helical" evidence="8">
    <location>
        <begin position="89"/>
        <end position="114"/>
    </location>
</feature>
<dbReference type="InterPro" id="IPR005828">
    <property type="entry name" value="MFS_sugar_transport-like"/>
</dbReference>
<evidence type="ECO:0000256" key="3">
    <source>
        <dbReference type="ARBA" id="ARBA00022475"/>
    </source>
</evidence>
<name>A0A176NQ07_9PSED</name>
<feature type="domain" description="Major facilitator superfamily (MFS) profile" evidence="9">
    <location>
        <begin position="18"/>
        <end position="428"/>
    </location>
</feature>
<dbReference type="Proteomes" id="UP000251666">
    <property type="component" value="Chromosome"/>
</dbReference>
<dbReference type="SUPFAM" id="SSF103473">
    <property type="entry name" value="MFS general substrate transporter"/>
    <property type="match status" value="1"/>
</dbReference>
<dbReference type="GO" id="GO:0015293">
    <property type="term" value="F:symporter activity"/>
    <property type="evidence" value="ECO:0007669"/>
    <property type="project" value="UniProtKB-KW"/>
</dbReference>
<dbReference type="PROSITE" id="PS50850">
    <property type="entry name" value="MFS"/>
    <property type="match status" value="1"/>
</dbReference>
<keyword evidence="2" id="KW-0813">Transport</keyword>
<evidence type="ECO:0000256" key="4">
    <source>
        <dbReference type="ARBA" id="ARBA00022692"/>
    </source>
</evidence>
<dbReference type="FunFam" id="1.20.1250.20:FF:000001">
    <property type="entry name" value="Dicarboxylate MFS transporter"/>
    <property type="match status" value="1"/>
</dbReference>
<feature type="transmembrane region" description="Helical" evidence="8">
    <location>
        <begin position="18"/>
        <end position="48"/>
    </location>
</feature>
<evidence type="ECO:0000313" key="11">
    <source>
        <dbReference type="Proteomes" id="UP000251666"/>
    </source>
</evidence>
<evidence type="ECO:0000313" key="10">
    <source>
        <dbReference type="EMBL" id="AXA59389.1"/>
    </source>
</evidence>
<dbReference type="Gene3D" id="1.20.1250.20">
    <property type="entry name" value="MFS general substrate transporter like domains"/>
    <property type="match status" value="2"/>
</dbReference>
<keyword evidence="7 8" id="KW-0472">Membrane</keyword>
<feature type="transmembrane region" description="Helical" evidence="8">
    <location>
        <begin position="307"/>
        <end position="328"/>
    </location>
</feature>
<comment type="subcellular location">
    <subcellularLocation>
        <location evidence="1">Cell membrane</location>
        <topology evidence="1">Multi-pass membrane protein</topology>
    </subcellularLocation>
</comment>